<evidence type="ECO:0000313" key="4">
    <source>
        <dbReference type="EMBL" id="MEE2041627.1"/>
    </source>
</evidence>
<keyword evidence="1" id="KW-0547">Nucleotide-binding</keyword>
<dbReference type="SUPFAM" id="SSF52540">
    <property type="entry name" value="P-loop containing nucleoside triphosphate hydrolases"/>
    <property type="match status" value="1"/>
</dbReference>
<proteinExistence type="predicted"/>
<dbReference type="SMART" id="SM00382">
    <property type="entry name" value="AAA"/>
    <property type="match status" value="1"/>
</dbReference>
<dbReference type="PROSITE" id="PS00211">
    <property type="entry name" value="ABC_TRANSPORTER_1"/>
    <property type="match status" value="1"/>
</dbReference>
<name>A0ABU7KHD8_9ACTN</name>
<keyword evidence="2 4" id="KW-0067">ATP-binding</keyword>
<comment type="caution">
    <text evidence="4">The sequence shown here is derived from an EMBL/GenBank/DDBJ whole genome shotgun (WGS) entry which is preliminary data.</text>
</comment>
<evidence type="ECO:0000256" key="2">
    <source>
        <dbReference type="ARBA" id="ARBA00022840"/>
    </source>
</evidence>
<dbReference type="RefSeq" id="WP_330095383.1">
    <property type="nucleotide sequence ID" value="NZ_JAUZMY010000057.1"/>
</dbReference>
<gene>
    <name evidence="4" type="ORF">Q8791_30840</name>
</gene>
<sequence>MPILEVRGVSKRYGKNQAVDDVSFFIEEGETYGLLGPNGAGKSTTIGMITGILQRDSGSITVDGIEHSVTNRKSKSLIGFVPQELALYHDLSARDNLRFFARLYGLSKSEARTKTEEVLETVGLSDRAGEAVSHFSGGMARRLNIGLGLLNSPRLLILDEPTVGVDPQSRNSILESVHTLTRGGVSVLYTTHYMEEAERLCDRVGIIEAGKIRAEGTQRELVSQVGEDDTVLITLDAPGERVLDVLRALEPIDEVSSEGTLVRLLTANARDALPLILDTLTKAGAGIRSVEVQEPDLEAVFLSLTGKGLRE</sequence>
<protein>
    <submittedName>
        <fullName evidence="4">ABC transporter ATP-binding protein</fullName>
    </submittedName>
</protein>
<reference evidence="4 5" key="1">
    <citation type="submission" date="2023-08" db="EMBL/GenBank/DDBJ databases">
        <authorList>
            <person name="Girao M."/>
            <person name="Carvalho M.F."/>
        </authorList>
    </citation>
    <scope>NUCLEOTIDE SEQUENCE [LARGE SCALE GENOMIC DNA]</scope>
    <source>
        <strain evidence="4 5">CT-R113</strain>
    </source>
</reference>
<dbReference type="PANTHER" id="PTHR43582:SF2">
    <property type="entry name" value="LINEARMYCIN RESISTANCE ATP-BINDING PROTEIN LNRL"/>
    <property type="match status" value="1"/>
</dbReference>
<dbReference type="PANTHER" id="PTHR43582">
    <property type="entry name" value="LINEARMYCIN RESISTANCE ATP-BINDING PROTEIN LNRL"/>
    <property type="match status" value="1"/>
</dbReference>
<dbReference type="InterPro" id="IPR017871">
    <property type="entry name" value="ABC_transporter-like_CS"/>
</dbReference>
<evidence type="ECO:0000313" key="5">
    <source>
        <dbReference type="Proteomes" id="UP001356095"/>
    </source>
</evidence>
<dbReference type="InterPro" id="IPR003439">
    <property type="entry name" value="ABC_transporter-like_ATP-bd"/>
</dbReference>
<dbReference type="PROSITE" id="PS50893">
    <property type="entry name" value="ABC_TRANSPORTER_2"/>
    <property type="match status" value="1"/>
</dbReference>
<dbReference type="Proteomes" id="UP001356095">
    <property type="component" value="Unassembled WGS sequence"/>
</dbReference>
<feature type="domain" description="ABC transporter" evidence="3">
    <location>
        <begin position="4"/>
        <end position="234"/>
    </location>
</feature>
<dbReference type="InterPro" id="IPR003593">
    <property type="entry name" value="AAA+_ATPase"/>
</dbReference>
<accession>A0ABU7KHD8</accession>
<organism evidence="4 5">
    <name type="scientific">Nocardiopsis codii</name>
    <dbReference type="NCBI Taxonomy" id="3065942"/>
    <lineage>
        <taxon>Bacteria</taxon>
        <taxon>Bacillati</taxon>
        <taxon>Actinomycetota</taxon>
        <taxon>Actinomycetes</taxon>
        <taxon>Streptosporangiales</taxon>
        <taxon>Nocardiopsidaceae</taxon>
        <taxon>Nocardiopsis</taxon>
    </lineage>
</organism>
<dbReference type="EMBL" id="JAUZMY010000057">
    <property type="protein sequence ID" value="MEE2041627.1"/>
    <property type="molecule type" value="Genomic_DNA"/>
</dbReference>
<dbReference type="Gene3D" id="3.40.50.300">
    <property type="entry name" value="P-loop containing nucleotide triphosphate hydrolases"/>
    <property type="match status" value="1"/>
</dbReference>
<dbReference type="Pfam" id="PF00005">
    <property type="entry name" value="ABC_tran"/>
    <property type="match status" value="1"/>
</dbReference>
<keyword evidence="5" id="KW-1185">Reference proteome</keyword>
<dbReference type="InterPro" id="IPR027417">
    <property type="entry name" value="P-loop_NTPase"/>
</dbReference>
<evidence type="ECO:0000256" key="1">
    <source>
        <dbReference type="ARBA" id="ARBA00022741"/>
    </source>
</evidence>
<evidence type="ECO:0000259" key="3">
    <source>
        <dbReference type="PROSITE" id="PS50893"/>
    </source>
</evidence>
<dbReference type="GO" id="GO:0005524">
    <property type="term" value="F:ATP binding"/>
    <property type="evidence" value="ECO:0007669"/>
    <property type="project" value="UniProtKB-KW"/>
</dbReference>